<protein>
    <submittedName>
        <fullName evidence="2">Uncharacterized protein</fullName>
    </submittedName>
</protein>
<feature type="compositionally biased region" description="Basic residues" evidence="1">
    <location>
        <begin position="54"/>
        <end position="67"/>
    </location>
</feature>
<evidence type="ECO:0000313" key="2">
    <source>
        <dbReference type="EMBL" id="KAL3290386.1"/>
    </source>
</evidence>
<keyword evidence="3" id="KW-1185">Reference proteome</keyword>
<name>A0ABD2PHB9_9CUCU</name>
<accession>A0ABD2PHB9</accession>
<dbReference type="AlphaFoldDB" id="A0ABD2PHB9"/>
<evidence type="ECO:0000256" key="1">
    <source>
        <dbReference type="SAM" id="MobiDB-lite"/>
    </source>
</evidence>
<dbReference type="EMBL" id="JABFTP020000186">
    <property type="protein sequence ID" value="KAL3290386.1"/>
    <property type="molecule type" value="Genomic_DNA"/>
</dbReference>
<feature type="region of interest" description="Disordered" evidence="1">
    <location>
        <begin position="33"/>
        <end position="67"/>
    </location>
</feature>
<reference evidence="2 3" key="1">
    <citation type="journal article" date="2021" name="BMC Biol.">
        <title>Horizontally acquired antibacterial genes associated with adaptive radiation of ladybird beetles.</title>
        <authorList>
            <person name="Li H.S."/>
            <person name="Tang X.F."/>
            <person name="Huang Y.H."/>
            <person name="Xu Z.Y."/>
            <person name="Chen M.L."/>
            <person name="Du X.Y."/>
            <person name="Qiu B.Y."/>
            <person name="Chen P.T."/>
            <person name="Zhang W."/>
            <person name="Slipinski A."/>
            <person name="Escalona H.E."/>
            <person name="Waterhouse R.M."/>
            <person name="Zwick A."/>
            <person name="Pang H."/>
        </authorList>
    </citation>
    <scope>NUCLEOTIDE SEQUENCE [LARGE SCALE GENOMIC DNA]</scope>
    <source>
        <strain evidence="2">SYSU2018</strain>
    </source>
</reference>
<gene>
    <name evidence="2" type="ORF">HHI36_023727</name>
</gene>
<organism evidence="2 3">
    <name type="scientific">Cryptolaemus montrouzieri</name>
    <dbReference type="NCBI Taxonomy" id="559131"/>
    <lineage>
        <taxon>Eukaryota</taxon>
        <taxon>Metazoa</taxon>
        <taxon>Ecdysozoa</taxon>
        <taxon>Arthropoda</taxon>
        <taxon>Hexapoda</taxon>
        <taxon>Insecta</taxon>
        <taxon>Pterygota</taxon>
        <taxon>Neoptera</taxon>
        <taxon>Endopterygota</taxon>
        <taxon>Coleoptera</taxon>
        <taxon>Polyphaga</taxon>
        <taxon>Cucujiformia</taxon>
        <taxon>Coccinelloidea</taxon>
        <taxon>Coccinellidae</taxon>
        <taxon>Scymninae</taxon>
        <taxon>Scymnini</taxon>
        <taxon>Cryptolaemus</taxon>
    </lineage>
</organism>
<comment type="caution">
    <text evidence="2">The sequence shown here is derived from an EMBL/GenBank/DDBJ whole genome shotgun (WGS) entry which is preliminary data.</text>
</comment>
<proteinExistence type="predicted"/>
<evidence type="ECO:0000313" key="3">
    <source>
        <dbReference type="Proteomes" id="UP001516400"/>
    </source>
</evidence>
<dbReference type="Proteomes" id="UP001516400">
    <property type="component" value="Unassembled WGS sequence"/>
</dbReference>
<sequence>MGPSTVPGGIPHCIFNGLLRGVTKMKCQRCSKNSSKDQNLAGVAGPTGQQWVPAKKKKAPSAKTTKQ</sequence>